<evidence type="ECO:0000256" key="2">
    <source>
        <dbReference type="ARBA" id="ARBA00022448"/>
    </source>
</evidence>
<evidence type="ECO:0000256" key="9">
    <source>
        <dbReference type="ARBA" id="ARBA00023136"/>
    </source>
</evidence>
<feature type="compositionally biased region" description="Gly residues" evidence="11">
    <location>
        <begin position="27"/>
        <end position="43"/>
    </location>
</feature>
<keyword evidence="3" id="KW-0633">Potassium transport</keyword>
<dbReference type="RefSeq" id="XP_013891796.1">
    <property type="nucleotide sequence ID" value="XM_014036342.1"/>
</dbReference>
<keyword evidence="8" id="KW-0406">Ion transport</keyword>
<evidence type="ECO:0000313" key="13">
    <source>
        <dbReference type="EMBL" id="KIY92776.1"/>
    </source>
</evidence>
<evidence type="ECO:0000256" key="8">
    <source>
        <dbReference type="ARBA" id="ARBA00023065"/>
    </source>
</evidence>
<evidence type="ECO:0000259" key="12">
    <source>
        <dbReference type="Pfam" id="PF22614"/>
    </source>
</evidence>
<evidence type="ECO:0000256" key="10">
    <source>
        <dbReference type="ARBA" id="ARBA00023303"/>
    </source>
</evidence>
<evidence type="ECO:0000256" key="6">
    <source>
        <dbReference type="ARBA" id="ARBA00022958"/>
    </source>
</evidence>
<evidence type="ECO:0000256" key="5">
    <source>
        <dbReference type="ARBA" id="ARBA00022826"/>
    </source>
</evidence>
<dbReference type="EMBL" id="KK105326">
    <property type="protein sequence ID" value="KIY92776.1"/>
    <property type="molecule type" value="Genomic_DNA"/>
</dbReference>
<evidence type="ECO:0000256" key="7">
    <source>
        <dbReference type="ARBA" id="ARBA00022989"/>
    </source>
</evidence>
<dbReference type="GO" id="GO:0016020">
    <property type="term" value="C:membrane"/>
    <property type="evidence" value="ECO:0007669"/>
    <property type="project" value="UniProtKB-SubCell"/>
</dbReference>
<keyword evidence="5" id="KW-0631">Potassium channel</keyword>
<keyword evidence="10" id="KW-0407">Ion channel</keyword>
<proteinExistence type="predicted"/>
<organism evidence="13 14">
    <name type="scientific">Monoraphidium neglectum</name>
    <dbReference type="NCBI Taxonomy" id="145388"/>
    <lineage>
        <taxon>Eukaryota</taxon>
        <taxon>Viridiplantae</taxon>
        <taxon>Chlorophyta</taxon>
        <taxon>core chlorophytes</taxon>
        <taxon>Chlorophyceae</taxon>
        <taxon>CS clade</taxon>
        <taxon>Sphaeropleales</taxon>
        <taxon>Selenastraceae</taxon>
        <taxon>Monoraphidium</taxon>
    </lineage>
</organism>
<dbReference type="Gene3D" id="3.40.50.720">
    <property type="entry name" value="NAD(P)-binding Rossmann-like Domain"/>
    <property type="match status" value="1"/>
</dbReference>
<evidence type="ECO:0000256" key="11">
    <source>
        <dbReference type="SAM" id="MobiDB-lite"/>
    </source>
</evidence>
<feature type="region of interest" description="Disordered" evidence="11">
    <location>
        <begin position="306"/>
        <end position="325"/>
    </location>
</feature>
<dbReference type="GO" id="GO:0005267">
    <property type="term" value="F:potassium channel activity"/>
    <property type="evidence" value="ECO:0007669"/>
    <property type="project" value="UniProtKB-KW"/>
</dbReference>
<evidence type="ECO:0000256" key="4">
    <source>
        <dbReference type="ARBA" id="ARBA00022692"/>
    </source>
</evidence>
<feature type="region of interest" description="Disordered" evidence="11">
    <location>
        <begin position="78"/>
        <end position="134"/>
    </location>
</feature>
<sequence>MGGGRLEEGASMFDVALLLHASDADPGAGGGSPGGHAGGGSGGGLGRLVQSLSSASRRSHALAAALFERLYHLRPRAARAQRGPARGAPRAAAELAGSPGVAGDKELESDDERPSDDCGGGGGGGGGSPRQPPAAGIVRRSVAFEGHTLICGASTPPEALLPLLAPLRSAALPRGALAPVVVIDESSPEGPLWDQIARFEGVYFVQGSASRPETLRRANAERAAKAAVLAPWFDVGGRGGGEAGAGDEGGGGWRDALADAEVVGVVRRLKALNGPEAPAPRPRVAKRGVVAQPLARRAGPICRRAERWRSYASSSSPKASPTSAP</sequence>
<dbReference type="PANTHER" id="PTHR10027">
    <property type="entry name" value="CALCIUM-ACTIVATED POTASSIUM CHANNEL ALPHA CHAIN"/>
    <property type="match status" value="1"/>
</dbReference>
<dbReference type="InterPro" id="IPR047871">
    <property type="entry name" value="K_chnl_Slo-like"/>
</dbReference>
<dbReference type="AlphaFoldDB" id="A0A0D2LSL2"/>
<dbReference type="Pfam" id="PF22614">
    <property type="entry name" value="Slo-like_RCK"/>
    <property type="match status" value="1"/>
</dbReference>
<feature type="domain" description="RCK N-terminal" evidence="12">
    <location>
        <begin position="144"/>
        <end position="230"/>
    </location>
</feature>
<name>A0A0D2LSL2_9CHLO</name>
<comment type="subcellular location">
    <subcellularLocation>
        <location evidence="1">Membrane</location>
        <topology evidence="1">Multi-pass membrane protein</topology>
    </subcellularLocation>
</comment>
<dbReference type="PANTHER" id="PTHR10027:SF10">
    <property type="entry name" value="SLOWPOKE 2, ISOFORM D"/>
    <property type="match status" value="1"/>
</dbReference>
<feature type="compositionally biased region" description="Low complexity" evidence="11">
    <location>
        <begin position="80"/>
        <end position="93"/>
    </location>
</feature>
<evidence type="ECO:0000256" key="3">
    <source>
        <dbReference type="ARBA" id="ARBA00022538"/>
    </source>
</evidence>
<reference evidence="13 14" key="1">
    <citation type="journal article" date="2013" name="BMC Genomics">
        <title>Reconstruction of the lipid metabolism for the microalga Monoraphidium neglectum from its genome sequence reveals characteristics suitable for biofuel production.</title>
        <authorList>
            <person name="Bogen C."/>
            <person name="Al-Dilaimi A."/>
            <person name="Albersmeier A."/>
            <person name="Wichmann J."/>
            <person name="Grundmann M."/>
            <person name="Rupp O."/>
            <person name="Lauersen K.J."/>
            <person name="Blifernez-Klassen O."/>
            <person name="Kalinowski J."/>
            <person name="Goesmann A."/>
            <person name="Mussgnug J.H."/>
            <person name="Kruse O."/>
        </authorList>
    </citation>
    <scope>NUCLEOTIDE SEQUENCE [LARGE SCALE GENOMIC DNA]</scope>
    <source>
        <strain evidence="13 14">SAG 48.87</strain>
    </source>
</reference>
<feature type="compositionally biased region" description="Gly residues" evidence="11">
    <location>
        <begin position="118"/>
        <end position="128"/>
    </location>
</feature>
<gene>
    <name evidence="13" type="ORF">MNEG_15187</name>
</gene>
<feature type="region of interest" description="Disordered" evidence="11">
    <location>
        <begin position="23"/>
        <end position="43"/>
    </location>
</feature>
<dbReference type="GeneID" id="25732823"/>
<keyword evidence="2" id="KW-0813">Transport</keyword>
<keyword evidence="6" id="KW-0630">Potassium</keyword>
<protein>
    <recommendedName>
        <fullName evidence="12">RCK N-terminal domain-containing protein</fullName>
    </recommendedName>
</protein>
<evidence type="ECO:0000313" key="14">
    <source>
        <dbReference type="Proteomes" id="UP000054498"/>
    </source>
</evidence>
<keyword evidence="14" id="KW-1185">Reference proteome</keyword>
<dbReference type="InterPro" id="IPR003148">
    <property type="entry name" value="RCK_N"/>
</dbReference>
<dbReference type="Proteomes" id="UP000054498">
    <property type="component" value="Unassembled WGS sequence"/>
</dbReference>
<keyword evidence="9" id="KW-0472">Membrane</keyword>
<evidence type="ECO:0000256" key="1">
    <source>
        <dbReference type="ARBA" id="ARBA00004141"/>
    </source>
</evidence>
<feature type="compositionally biased region" description="Low complexity" evidence="11">
    <location>
        <begin position="310"/>
        <end position="325"/>
    </location>
</feature>
<keyword evidence="7" id="KW-1133">Transmembrane helix</keyword>
<dbReference type="KEGG" id="mng:MNEG_15187"/>
<keyword evidence="4" id="KW-0812">Transmembrane</keyword>
<accession>A0A0D2LSL2</accession>